<dbReference type="AlphaFoldDB" id="A0A1I0JP05"/>
<feature type="domain" description="Beta-ketoacyl-[acyl-carrier-protein] synthase III N-terminal" evidence="4">
    <location>
        <begin position="113"/>
        <end position="191"/>
    </location>
</feature>
<protein>
    <submittedName>
        <fullName evidence="5">3-oxoacyl-[acyl-carrier-protein] synthase-3</fullName>
    </submittedName>
</protein>
<dbReference type="Pfam" id="PF08545">
    <property type="entry name" value="ACP_syn_III"/>
    <property type="match status" value="1"/>
</dbReference>
<gene>
    <name evidence="5" type="ORF">SAMN05421811_10617</name>
</gene>
<evidence type="ECO:0000256" key="1">
    <source>
        <dbReference type="ARBA" id="ARBA00022679"/>
    </source>
</evidence>
<keyword evidence="2" id="KW-0012">Acyltransferase</keyword>
<dbReference type="CDD" id="cd00830">
    <property type="entry name" value="KAS_III"/>
    <property type="match status" value="1"/>
</dbReference>
<dbReference type="GO" id="GO:0006633">
    <property type="term" value="P:fatty acid biosynthetic process"/>
    <property type="evidence" value="ECO:0007669"/>
    <property type="project" value="InterPro"/>
</dbReference>
<dbReference type="InterPro" id="IPR016039">
    <property type="entry name" value="Thiolase-like"/>
</dbReference>
<dbReference type="Gene3D" id="3.40.47.10">
    <property type="match status" value="2"/>
</dbReference>
<dbReference type="InterPro" id="IPR013751">
    <property type="entry name" value="ACP_syn_III_N"/>
</dbReference>
<dbReference type="RefSeq" id="WP_091084013.1">
    <property type="nucleotide sequence ID" value="NZ_FOHX01000006.1"/>
</dbReference>
<dbReference type="InterPro" id="IPR013747">
    <property type="entry name" value="ACP_syn_III_C"/>
</dbReference>
<evidence type="ECO:0000259" key="4">
    <source>
        <dbReference type="Pfam" id="PF08545"/>
    </source>
</evidence>
<dbReference type="EMBL" id="FOHX01000006">
    <property type="protein sequence ID" value="SEU11364.1"/>
    <property type="molecule type" value="Genomic_DNA"/>
</dbReference>
<dbReference type="Pfam" id="PF08541">
    <property type="entry name" value="ACP_syn_III_C"/>
    <property type="match status" value="1"/>
</dbReference>
<dbReference type="Proteomes" id="UP000199361">
    <property type="component" value="Unassembled WGS sequence"/>
</dbReference>
<evidence type="ECO:0000256" key="2">
    <source>
        <dbReference type="ARBA" id="ARBA00023315"/>
    </source>
</evidence>
<feature type="domain" description="Beta-ketoacyl-[acyl-carrier-protein] synthase III C-terminal" evidence="3">
    <location>
        <begin position="244"/>
        <end position="333"/>
    </location>
</feature>
<dbReference type="STRING" id="568860.SAMN05421811_10617"/>
<reference evidence="5 6" key="1">
    <citation type="submission" date="2016-10" db="EMBL/GenBank/DDBJ databases">
        <authorList>
            <person name="de Groot N.N."/>
        </authorList>
    </citation>
    <scope>NUCLEOTIDE SEQUENCE [LARGE SCALE GENOMIC DNA]</scope>
    <source>
        <strain evidence="5 6">CGMCC 4.5598</strain>
    </source>
</reference>
<proteinExistence type="predicted"/>
<keyword evidence="1" id="KW-0808">Transferase</keyword>
<evidence type="ECO:0000313" key="6">
    <source>
        <dbReference type="Proteomes" id="UP000199361"/>
    </source>
</evidence>
<name>A0A1I0JP05_9ACTN</name>
<organism evidence="5 6">
    <name type="scientific">Nonomuraea wenchangensis</name>
    <dbReference type="NCBI Taxonomy" id="568860"/>
    <lineage>
        <taxon>Bacteria</taxon>
        <taxon>Bacillati</taxon>
        <taxon>Actinomycetota</taxon>
        <taxon>Actinomycetes</taxon>
        <taxon>Streptosporangiales</taxon>
        <taxon>Streptosporangiaceae</taxon>
        <taxon>Nonomuraea</taxon>
    </lineage>
</organism>
<dbReference type="GO" id="GO:0004315">
    <property type="term" value="F:3-oxoacyl-[acyl-carrier-protein] synthase activity"/>
    <property type="evidence" value="ECO:0007669"/>
    <property type="project" value="InterPro"/>
</dbReference>
<keyword evidence="6" id="KW-1185">Reference proteome</keyword>
<evidence type="ECO:0000259" key="3">
    <source>
        <dbReference type="Pfam" id="PF08541"/>
    </source>
</evidence>
<dbReference type="PANTHER" id="PTHR34069:SF3">
    <property type="entry name" value="ACYL-COA:ACYL-COA ALKYLTRANSFERASE"/>
    <property type="match status" value="1"/>
</dbReference>
<dbReference type="PANTHER" id="PTHR34069">
    <property type="entry name" value="3-OXOACYL-[ACYL-CARRIER-PROTEIN] SYNTHASE 3"/>
    <property type="match status" value="1"/>
</dbReference>
<sequence length="333" mass="35289">MRYAHVAGVAVHLPERTLTSAELEEELAARNPGAHVPRGLIEHATGVRRRHVAEPGETVAGLAAQAARQLLEETGHTPPALDLIIFAGVSTDVVEPANAHIVAAELGADCPVFDVRNACNSVLNAIELAETLITAGRYRTVLIACGERASSAIRWRLGPDNEFNAAIPSYTVSDSGTALLLQAATTPGVLGHRFCAYSPAWRSARVPVTPLPEGGLEIGVFTVDFQELAIGMCKLDLDVLRRPLTDRGLDWDDLAAICVHQASLPSLHAFCELAGIPVGRVEVTIEEHGNLVASSLPVQLHQAIRAGRVRRGDLVALVGLAGGVSAGTVLLRW</sequence>
<dbReference type="GO" id="GO:0044550">
    <property type="term" value="P:secondary metabolite biosynthetic process"/>
    <property type="evidence" value="ECO:0007669"/>
    <property type="project" value="TreeGrafter"/>
</dbReference>
<dbReference type="OrthoDB" id="9788274at2"/>
<accession>A0A1I0JP05</accession>
<evidence type="ECO:0000313" key="5">
    <source>
        <dbReference type="EMBL" id="SEU11364.1"/>
    </source>
</evidence>
<dbReference type="SUPFAM" id="SSF53901">
    <property type="entry name" value="Thiolase-like"/>
    <property type="match status" value="1"/>
</dbReference>